<dbReference type="InterPro" id="IPR001638">
    <property type="entry name" value="Solute-binding_3/MltF_N"/>
</dbReference>
<evidence type="ECO:0000313" key="5">
    <source>
        <dbReference type="EMBL" id="MDR7377479.1"/>
    </source>
</evidence>
<dbReference type="SMART" id="SM00062">
    <property type="entry name" value="PBPb"/>
    <property type="match status" value="1"/>
</dbReference>
<sequence length="293" mass="32287">MCPVLLRKPALSLLVFAGLWWVGAAIAQSVTLDRIAAKGVVSVGYIATPGTFAFEDAQGNTVGYSIDLCLRVIDNIRKSLKRPDLRVRYTQLTGAQRIPMLKAGEIDIECGGNTNTVARQKDVDFSYTFFTTGARLLTLKSFPVQGNNDLWQKRVAVSKGTTAESLVRQLQTEQNLQVISVGTDPEGVALVERGQADAFAQDDILLYGLLSASPRKDQLMVSGRFMSVEPYAFMLPKGDVPLREIVDKTLLGLMSSGELLGLYKKWFDTVALRVPMNVYMQENLRFPSKYGVP</sequence>
<dbReference type="InterPro" id="IPR051455">
    <property type="entry name" value="Bact_solute-bind_prot3"/>
</dbReference>
<name>A0ABU2C867_9BURK</name>
<dbReference type="Pfam" id="PF00497">
    <property type="entry name" value="SBP_bac_3"/>
    <property type="match status" value="1"/>
</dbReference>
<keyword evidence="2" id="KW-0813">Transport</keyword>
<dbReference type="Proteomes" id="UP001180487">
    <property type="component" value="Unassembled WGS sequence"/>
</dbReference>
<keyword evidence="6" id="KW-1185">Reference proteome</keyword>
<comment type="caution">
    <text evidence="5">The sequence shown here is derived from an EMBL/GenBank/DDBJ whole genome shotgun (WGS) entry which is preliminary data.</text>
</comment>
<evidence type="ECO:0000256" key="3">
    <source>
        <dbReference type="ARBA" id="ARBA00022729"/>
    </source>
</evidence>
<organism evidence="5 6">
    <name type="scientific">Rhodoferax ferrireducens</name>
    <dbReference type="NCBI Taxonomy" id="192843"/>
    <lineage>
        <taxon>Bacteria</taxon>
        <taxon>Pseudomonadati</taxon>
        <taxon>Pseudomonadota</taxon>
        <taxon>Betaproteobacteria</taxon>
        <taxon>Burkholderiales</taxon>
        <taxon>Comamonadaceae</taxon>
        <taxon>Rhodoferax</taxon>
    </lineage>
</organism>
<feature type="domain" description="Solute-binding protein family 3/N-terminal" evidence="4">
    <location>
        <begin position="40"/>
        <end position="270"/>
    </location>
</feature>
<keyword evidence="3" id="KW-0732">Signal</keyword>
<dbReference type="CDD" id="cd13688">
    <property type="entry name" value="PBP2_GltI_DEBP"/>
    <property type="match status" value="1"/>
</dbReference>
<protein>
    <submittedName>
        <fullName evidence="5">Glutamate/aspartate transport system substrate-binding protein</fullName>
    </submittedName>
</protein>
<evidence type="ECO:0000259" key="4">
    <source>
        <dbReference type="SMART" id="SM00062"/>
    </source>
</evidence>
<comment type="similarity">
    <text evidence="1">Belongs to the bacterial solute-binding protein 3 family.</text>
</comment>
<gene>
    <name evidence="5" type="ORF">J2X19_002158</name>
</gene>
<accession>A0ABU2C867</accession>
<dbReference type="RefSeq" id="WP_116603835.1">
    <property type="nucleotide sequence ID" value="NZ_JAVDXT010000002.1"/>
</dbReference>
<dbReference type="PANTHER" id="PTHR30085:SF2">
    <property type="entry name" value="GLUTAMATE_ASPARTATE IMPORT SOLUTE-BINDING PROTEIN"/>
    <property type="match status" value="1"/>
</dbReference>
<proteinExistence type="inferred from homology"/>
<reference evidence="5 6" key="1">
    <citation type="submission" date="2023-07" db="EMBL/GenBank/DDBJ databases">
        <title>Sorghum-associated microbial communities from plants grown in Nebraska, USA.</title>
        <authorList>
            <person name="Schachtman D."/>
        </authorList>
    </citation>
    <scope>NUCLEOTIDE SEQUENCE [LARGE SCALE GENOMIC DNA]</scope>
    <source>
        <strain evidence="5 6">BE313</strain>
    </source>
</reference>
<evidence type="ECO:0000313" key="6">
    <source>
        <dbReference type="Proteomes" id="UP001180487"/>
    </source>
</evidence>
<dbReference type="SUPFAM" id="SSF53850">
    <property type="entry name" value="Periplasmic binding protein-like II"/>
    <property type="match status" value="1"/>
</dbReference>
<dbReference type="Gene3D" id="3.40.190.10">
    <property type="entry name" value="Periplasmic binding protein-like II"/>
    <property type="match status" value="2"/>
</dbReference>
<dbReference type="PANTHER" id="PTHR30085">
    <property type="entry name" value="AMINO ACID ABC TRANSPORTER PERMEASE"/>
    <property type="match status" value="1"/>
</dbReference>
<evidence type="ECO:0000256" key="1">
    <source>
        <dbReference type="ARBA" id="ARBA00010333"/>
    </source>
</evidence>
<evidence type="ECO:0000256" key="2">
    <source>
        <dbReference type="ARBA" id="ARBA00022448"/>
    </source>
</evidence>
<dbReference type="EMBL" id="JAVDXT010000002">
    <property type="protein sequence ID" value="MDR7377479.1"/>
    <property type="molecule type" value="Genomic_DNA"/>
</dbReference>